<sequence length="134" mass="14206">MALARRSTGAAALALCLAGPAVAATWDCEQTDACEARGDCPPAIFAFDGETLDASQRSLAGWTPADRDPLSDLEWERAADARTDRLVIHGDVYAWHRDTGLTCTTRAGDAPLSDRCGRTVSRIASGRCARQGAL</sequence>
<evidence type="ECO:0008006" key="4">
    <source>
        <dbReference type="Google" id="ProtNLM"/>
    </source>
</evidence>
<keyword evidence="1" id="KW-0732">Signal</keyword>
<keyword evidence="3" id="KW-1185">Reference proteome</keyword>
<dbReference type="Proteomes" id="UP000019063">
    <property type="component" value="Unassembled WGS sequence"/>
</dbReference>
<comment type="caution">
    <text evidence="2">The sequence shown here is derived from an EMBL/GenBank/DDBJ whole genome shotgun (WGS) entry which is preliminary data.</text>
</comment>
<protein>
    <recommendedName>
        <fullName evidence="4">Secreted protein</fullName>
    </recommendedName>
</protein>
<dbReference type="AlphaFoldDB" id="W4HNW9"/>
<evidence type="ECO:0000313" key="3">
    <source>
        <dbReference type="Proteomes" id="UP000019063"/>
    </source>
</evidence>
<reference evidence="2 3" key="1">
    <citation type="journal article" date="2014" name="Antonie Van Leeuwenhoek">
        <title>Roseivivax atlanticus sp. nov., isolated from surface seawater of the Atlantic Ocean.</title>
        <authorList>
            <person name="Li G."/>
            <person name="Lai Q."/>
            <person name="Liu X."/>
            <person name="Sun F."/>
            <person name="Shao Z."/>
        </authorList>
    </citation>
    <scope>NUCLEOTIDE SEQUENCE [LARGE SCALE GENOMIC DNA]</scope>
    <source>
        <strain evidence="2 3">22II-s10s</strain>
    </source>
</reference>
<name>W4HNW9_9RHOB</name>
<dbReference type="STRING" id="1379903.ATO8_04521"/>
<feature type="chain" id="PRO_5004842302" description="Secreted protein" evidence="1">
    <location>
        <begin position="24"/>
        <end position="134"/>
    </location>
</feature>
<accession>W4HNW9</accession>
<feature type="signal peptide" evidence="1">
    <location>
        <begin position="1"/>
        <end position="23"/>
    </location>
</feature>
<dbReference type="EMBL" id="AQQW01000002">
    <property type="protein sequence ID" value="ETW14128.1"/>
    <property type="molecule type" value="Genomic_DNA"/>
</dbReference>
<evidence type="ECO:0000313" key="2">
    <source>
        <dbReference type="EMBL" id="ETW14128.1"/>
    </source>
</evidence>
<proteinExistence type="predicted"/>
<evidence type="ECO:0000256" key="1">
    <source>
        <dbReference type="SAM" id="SignalP"/>
    </source>
</evidence>
<organism evidence="2 3">
    <name type="scientific">Roseivivax marinus</name>
    <dbReference type="NCBI Taxonomy" id="1379903"/>
    <lineage>
        <taxon>Bacteria</taxon>
        <taxon>Pseudomonadati</taxon>
        <taxon>Pseudomonadota</taxon>
        <taxon>Alphaproteobacteria</taxon>
        <taxon>Rhodobacterales</taxon>
        <taxon>Roseobacteraceae</taxon>
        <taxon>Roseivivax</taxon>
    </lineage>
</organism>
<gene>
    <name evidence="2" type="ORF">ATO8_04521</name>
</gene>